<protein>
    <submittedName>
        <fullName evidence="1">Uncharacterized protein</fullName>
    </submittedName>
</protein>
<name>A0A0U5F6C5_9PROT</name>
<organism evidence="1 2">
    <name type="scientific">Acetobacter ghanensis</name>
    <dbReference type="NCBI Taxonomy" id="431306"/>
    <lineage>
        <taxon>Bacteria</taxon>
        <taxon>Pseudomonadati</taxon>
        <taxon>Pseudomonadota</taxon>
        <taxon>Alphaproteobacteria</taxon>
        <taxon>Acetobacterales</taxon>
        <taxon>Acetobacteraceae</taxon>
        <taxon>Acetobacter</taxon>
    </lineage>
</organism>
<evidence type="ECO:0000313" key="1">
    <source>
        <dbReference type="EMBL" id="CEF53755.1"/>
    </source>
</evidence>
<proteinExistence type="predicted"/>
<evidence type="ECO:0000313" key="2">
    <source>
        <dbReference type="Proteomes" id="UP000068250"/>
    </source>
</evidence>
<dbReference type="PATRIC" id="fig|431306.5.peg.358"/>
<dbReference type="STRING" id="431306.AGA_391"/>
<accession>A0A0U5F6C5</accession>
<dbReference type="SUPFAM" id="SSF53383">
    <property type="entry name" value="PLP-dependent transferases"/>
    <property type="match status" value="1"/>
</dbReference>
<dbReference type="InterPro" id="IPR015424">
    <property type="entry name" value="PyrdxlP-dep_Trfase"/>
</dbReference>
<reference evidence="2" key="1">
    <citation type="submission" date="2014-09" db="EMBL/GenBank/DDBJ databases">
        <authorList>
            <person name="Illeghems K.G."/>
        </authorList>
    </citation>
    <scope>NUCLEOTIDE SEQUENCE [LARGE SCALE GENOMIC DNA]</scope>
    <source>
        <strain evidence="2">LMG 23848T</strain>
    </source>
</reference>
<dbReference type="Gene3D" id="3.40.640.10">
    <property type="entry name" value="Type I PLP-dependent aspartate aminotransferase-like (Major domain)"/>
    <property type="match status" value="1"/>
</dbReference>
<dbReference type="InterPro" id="IPR015421">
    <property type="entry name" value="PyrdxlP-dep_Trfase_major"/>
</dbReference>
<dbReference type="Proteomes" id="UP000068250">
    <property type="component" value="Chromosome I"/>
</dbReference>
<gene>
    <name evidence="1" type="ORF">AGA_391</name>
</gene>
<dbReference type="EMBL" id="LN609302">
    <property type="protein sequence ID" value="CEF53755.1"/>
    <property type="molecule type" value="Genomic_DNA"/>
</dbReference>
<dbReference type="AlphaFoldDB" id="A0A0U5F6C5"/>
<sequence>MDASNLTDVFQYMQSSADLRHMLMPCSIVQNPTFERPVCVQPDGMLLCQPGPVEPARAWFSARLALEVAALACAAPQDADQNGQKQARTLLAAARVTARAWRLSRFCQTLRPVAPPCTWGDVMAEDAVPSPTQLAACVADVALYVAPALRPAIVDDHALHVWACAVWPGLQPAEWLVMQGGDERLDPARQTGLNRYGCQPFPRYGELAFSSSTASTPTLPAARAIHQASVQLVRHAVDGQEGTACPVQETKAFLASFYHMDGVGRVVLAPSGTDCALAATALMGMVSPHITTILPGVEETGSGVPLATCGRHFACRTARGQDVAKGFPIEGFPQDAEHIALPLRGEGGSRVADEALFAACQQHITRAVQAGRRVLLYVLHVSKTGQLVLPASRVRALCALYPGQVDVLVDACQARLRAEQVRQYVALGWAVMVTGSKFFTGPPFSGALLLPDSWLNRLQQGSLPTGLAAYATRAEWPDMPATRCLPEGMNAGLFLRWSGARAEMAAFAAVPDAQKYARLHQFMVQTKAALVACPFVRLLPSVDLPAPQGAGEWDSLPSIFAFVVLAHGGALDFGQTKHLHRWLLEDLSDRLPAGLSEAEQALAALPCHVGQPVCLTTAQAGAGGLGALRVSASARHVSGTEGAVLAPHHSVARVLDKLGLILRFWPHLVQPATPRGTPVPPAVAACAPGQGRQGISSLALRQS</sequence>